<feature type="domain" description="THAP-type" evidence="6">
    <location>
        <begin position="1"/>
        <end position="96"/>
    </location>
</feature>
<keyword evidence="3" id="KW-0862">Zinc</keyword>
<evidence type="ECO:0000256" key="3">
    <source>
        <dbReference type="ARBA" id="ARBA00022833"/>
    </source>
</evidence>
<evidence type="ECO:0000259" key="6">
    <source>
        <dbReference type="PROSITE" id="PS50950"/>
    </source>
</evidence>
<dbReference type="Pfam" id="PF21787">
    <property type="entry name" value="TNP-like_RNaseH_N"/>
    <property type="match status" value="1"/>
</dbReference>
<evidence type="ECO:0000256" key="2">
    <source>
        <dbReference type="ARBA" id="ARBA00022771"/>
    </source>
</evidence>
<keyword evidence="8" id="KW-1185">Reference proteome</keyword>
<gene>
    <name evidence="7" type="ORF">ODALV1_LOCUS1658</name>
</gene>
<reference evidence="7 8" key="1">
    <citation type="submission" date="2024-08" db="EMBL/GenBank/DDBJ databases">
        <authorList>
            <person name="Cucini C."/>
            <person name="Frati F."/>
        </authorList>
    </citation>
    <scope>NUCLEOTIDE SEQUENCE [LARGE SCALE GENOMIC DNA]</scope>
</reference>
<dbReference type="Proteomes" id="UP001642540">
    <property type="component" value="Unassembled WGS sequence"/>
</dbReference>
<dbReference type="Pfam" id="PF21788">
    <property type="entry name" value="TNP-like_GBD"/>
    <property type="match status" value="1"/>
</dbReference>
<evidence type="ECO:0000313" key="8">
    <source>
        <dbReference type="Proteomes" id="UP001642540"/>
    </source>
</evidence>
<evidence type="ECO:0000256" key="4">
    <source>
        <dbReference type="ARBA" id="ARBA00023125"/>
    </source>
</evidence>
<evidence type="ECO:0000313" key="7">
    <source>
        <dbReference type="EMBL" id="CAL8071307.1"/>
    </source>
</evidence>
<protein>
    <recommendedName>
        <fullName evidence="6">THAP-type domain-containing protein</fullName>
    </recommendedName>
</protein>
<keyword evidence="4 5" id="KW-0238">DNA-binding</keyword>
<proteinExistence type="predicted"/>
<dbReference type="EMBL" id="CAXLJM020000005">
    <property type="protein sequence ID" value="CAL8071307.1"/>
    <property type="molecule type" value="Genomic_DNA"/>
</dbReference>
<evidence type="ECO:0000256" key="5">
    <source>
        <dbReference type="PROSITE-ProRule" id="PRU00309"/>
    </source>
</evidence>
<accession>A0ABP1PMH5</accession>
<dbReference type="SUPFAM" id="SSF57716">
    <property type="entry name" value="Glucocorticoid receptor-like (DNA-binding domain)"/>
    <property type="match status" value="1"/>
</dbReference>
<keyword evidence="1" id="KW-0479">Metal-binding</keyword>
<dbReference type="Pfam" id="PF05485">
    <property type="entry name" value="THAP"/>
    <property type="match status" value="1"/>
</dbReference>
<dbReference type="InterPro" id="IPR048365">
    <property type="entry name" value="TNP-like_RNaseH_N"/>
</dbReference>
<sequence>MACYIPGCKSGNGTSSKDHLFTCSKSVSEEIKERWRTNVPKRKDKPFDISKCKICHLHFEENFIIKTSKVMLGTEIMKEEPRKKWQLTKDAYPTIFSSNIVPQYFDKKIIVRKPPKERGIETAAQKQTVLVHSEPDPVNTISKSVSGPETITDLIEPKTSIEMLRNIARPENWVFQEKENGVLFCKFIDGTLDNLLLYYVERSLEINEDFSFVAKMKSVDVSAQFEQPASEQDVVLMIERLSSLPICPGVQNVNMIKNWPSARKLGISWFSESCSTELVVGENICKQCSKLKYELLKEAARSLKQKRVGAPKPLTDVLFLARKKVKVAKVQVRRLKKKVHEMAKLQDQLQKSSMKTLEEAIQAEDSIPSQMKLTILTSLKYAKSKGKGMRYDSDWLLQALLIKIRSPKGYRQLRADEVIPLPHPNHLTQYLRGIPCQFGFNDFIFAELEKQFRDKLGRDCQIVLVFDEVKVQEAITFDKSTLKFQGFIDYAEFTGDLKVKPNAPKEADHCLVFMIQSLNSKMTQPIASFATRGAAPGGILAKMIVSCITRLENVNLQVVGVVCDGAATNKSAWKELGIGVKDGAVINKITNPADESRNVFFFTDVPHVLKCIRNNLLKKEIAMYKGGIVNWAFYKALYDVDSQSDIRAAPKLTLQHVNPGPFQKMVVSHAAQIFSNSVASALKFYRECGNPFFKGSELTEEFTRTINDLFDACNGRRIGQGLKPGSDKFKVISDFLKSISDEDTYAAEVTFVSLRVTLTSIIEITGDLCDVVGYEYVLPGKLNQDKLEVWLTNIFSYLHAISI</sequence>
<dbReference type="InterPro" id="IPR048366">
    <property type="entry name" value="TNP-like_GBD"/>
</dbReference>
<organism evidence="7 8">
    <name type="scientific">Orchesella dallaii</name>
    <dbReference type="NCBI Taxonomy" id="48710"/>
    <lineage>
        <taxon>Eukaryota</taxon>
        <taxon>Metazoa</taxon>
        <taxon>Ecdysozoa</taxon>
        <taxon>Arthropoda</taxon>
        <taxon>Hexapoda</taxon>
        <taxon>Collembola</taxon>
        <taxon>Entomobryomorpha</taxon>
        <taxon>Entomobryoidea</taxon>
        <taxon>Orchesellidae</taxon>
        <taxon>Orchesellinae</taxon>
        <taxon>Orchesella</taxon>
    </lineage>
</organism>
<evidence type="ECO:0000256" key="1">
    <source>
        <dbReference type="ARBA" id="ARBA00022723"/>
    </source>
</evidence>
<name>A0ABP1PMH5_9HEXA</name>
<dbReference type="InterPro" id="IPR006612">
    <property type="entry name" value="THAP_Znf"/>
</dbReference>
<keyword evidence="2 5" id="KW-0863">Zinc-finger</keyword>
<dbReference type="PROSITE" id="PS50950">
    <property type="entry name" value="ZF_THAP"/>
    <property type="match status" value="1"/>
</dbReference>
<comment type="caution">
    <text evidence="7">The sequence shown here is derived from an EMBL/GenBank/DDBJ whole genome shotgun (WGS) entry which is preliminary data.</text>
</comment>